<dbReference type="RefSeq" id="WP_168670321.1">
    <property type="nucleotide sequence ID" value="NZ_JAAXKX010000020.1"/>
</dbReference>
<dbReference type="EMBL" id="JAAXKX010000020">
    <property type="protein sequence ID" value="NKN34104.1"/>
    <property type="molecule type" value="Genomic_DNA"/>
</dbReference>
<evidence type="ECO:0000256" key="1">
    <source>
        <dbReference type="SAM" id="Coils"/>
    </source>
</evidence>
<keyword evidence="3" id="KW-1185">Reference proteome</keyword>
<reference evidence="2 3" key="1">
    <citation type="submission" date="2020-04" db="EMBL/GenBank/DDBJ databases">
        <title>Draft Whole-Genome sequence of Marichromatium bheemlicum DSM 18632, type strain.</title>
        <authorList>
            <person name="Kyndt J.A."/>
            <person name="Meyer T.E."/>
        </authorList>
    </citation>
    <scope>NUCLEOTIDE SEQUENCE [LARGE SCALE GENOMIC DNA]</scope>
    <source>
        <strain evidence="2 3">DSM 18632</strain>
    </source>
</reference>
<gene>
    <name evidence="2" type="ORF">HF203_12825</name>
</gene>
<organism evidence="2 3">
    <name type="scientific">Marichromatium bheemlicum</name>
    <dbReference type="NCBI Taxonomy" id="365339"/>
    <lineage>
        <taxon>Bacteria</taxon>
        <taxon>Pseudomonadati</taxon>
        <taxon>Pseudomonadota</taxon>
        <taxon>Gammaproteobacteria</taxon>
        <taxon>Chromatiales</taxon>
        <taxon>Chromatiaceae</taxon>
        <taxon>Marichromatium</taxon>
    </lineage>
</organism>
<proteinExistence type="predicted"/>
<protein>
    <submittedName>
        <fullName evidence="2">Uncharacterized protein</fullName>
    </submittedName>
</protein>
<dbReference type="Proteomes" id="UP000740754">
    <property type="component" value="Unassembled WGS sequence"/>
</dbReference>
<comment type="caution">
    <text evidence="2">The sequence shown here is derived from an EMBL/GenBank/DDBJ whole genome shotgun (WGS) entry which is preliminary data.</text>
</comment>
<accession>A0ABX1I979</accession>
<name>A0ABX1I979_9GAMM</name>
<keyword evidence="1" id="KW-0175">Coiled coil</keyword>
<feature type="coiled-coil region" evidence="1">
    <location>
        <begin position="189"/>
        <end position="216"/>
    </location>
</feature>
<sequence>MDQQEQDSLNKEDFLAFCEIAYRLSALPDFGVWCLTIPEAAELLVLDMWYSGELPGIEEPEDWGGNEGDPRLKELLTPATKDFESRLIAAVEKGALESVRKQRDFDECLVSDQTVIDYSQLCLWLEERGYTAGDAFDDWSNDQTTLHDLLAQEAAYLRFELKRGARLIRRLEIERGIFQFLRGGEPLTAEDAIAAYKAMVLENQRLKEQLRHREEQPSFPVGRPFSKKERDTRHVIIEALCCELGINTQKRGASQRIREITERSPVAVDDGTIKKILDEIPESLQRRKKK</sequence>
<evidence type="ECO:0000313" key="3">
    <source>
        <dbReference type="Proteomes" id="UP000740754"/>
    </source>
</evidence>
<evidence type="ECO:0000313" key="2">
    <source>
        <dbReference type="EMBL" id="NKN34104.1"/>
    </source>
</evidence>